<dbReference type="EMBL" id="KN822055">
    <property type="protein sequence ID" value="KIM61157.1"/>
    <property type="molecule type" value="Genomic_DNA"/>
</dbReference>
<accession>A0A0C3A8I4</accession>
<sequence length="293" mass="31348">MPDGMSRGDIQETAESEGQWQHTAREVTRNDAMASPAPNLADRMSEMMMGNGPIPFLRKRPINAVKHQCMSTQYKPLPNGCANANAQHSNGHPKPIIHLPRWHRLPLEGESVGGAANGCTHSSSGQPMPQKPAASPNKLDTLVTTSIKLESLHSIGISHVRLGGMSWRADDPNGPGNQTDGSHGQVDELRGSADALDTSYNAETAILGHGDDPSTYLDARDAKRNVNETDSLGSHADALGGHSDMPSVEMDADMASQSAKWLSDKPNSCGYHSDRSDGRMDVQNAGNKMETPA</sequence>
<protein>
    <submittedName>
        <fullName evidence="2">Uncharacterized protein</fullName>
    </submittedName>
</protein>
<reference evidence="3" key="2">
    <citation type="submission" date="2015-01" db="EMBL/GenBank/DDBJ databases">
        <title>Evolutionary Origins and Diversification of the Mycorrhizal Mutualists.</title>
        <authorList>
            <consortium name="DOE Joint Genome Institute"/>
            <consortium name="Mycorrhizal Genomics Consortium"/>
            <person name="Kohler A."/>
            <person name="Kuo A."/>
            <person name="Nagy L.G."/>
            <person name="Floudas D."/>
            <person name="Copeland A."/>
            <person name="Barry K.W."/>
            <person name="Cichocki N."/>
            <person name="Veneault-Fourrey C."/>
            <person name="LaButti K."/>
            <person name="Lindquist E.A."/>
            <person name="Lipzen A."/>
            <person name="Lundell T."/>
            <person name="Morin E."/>
            <person name="Murat C."/>
            <person name="Riley R."/>
            <person name="Ohm R."/>
            <person name="Sun H."/>
            <person name="Tunlid A."/>
            <person name="Henrissat B."/>
            <person name="Grigoriev I.V."/>
            <person name="Hibbett D.S."/>
            <person name="Martin F."/>
        </authorList>
    </citation>
    <scope>NUCLEOTIDE SEQUENCE [LARGE SCALE GENOMIC DNA]</scope>
    <source>
        <strain evidence="3">Foug A</strain>
    </source>
</reference>
<organism evidence="2 3">
    <name type="scientific">Scleroderma citrinum Foug A</name>
    <dbReference type="NCBI Taxonomy" id="1036808"/>
    <lineage>
        <taxon>Eukaryota</taxon>
        <taxon>Fungi</taxon>
        <taxon>Dikarya</taxon>
        <taxon>Basidiomycota</taxon>
        <taxon>Agaricomycotina</taxon>
        <taxon>Agaricomycetes</taxon>
        <taxon>Agaricomycetidae</taxon>
        <taxon>Boletales</taxon>
        <taxon>Sclerodermatineae</taxon>
        <taxon>Sclerodermataceae</taxon>
        <taxon>Scleroderma</taxon>
    </lineage>
</organism>
<dbReference type="Proteomes" id="UP000053989">
    <property type="component" value="Unassembled WGS sequence"/>
</dbReference>
<feature type="region of interest" description="Disordered" evidence="1">
    <location>
        <begin position="229"/>
        <end position="293"/>
    </location>
</feature>
<gene>
    <name evidence="2" type="ORF">SCLCIDRAFT_1216270</name>
</gene>
<reference evidence="2 3" key="1">
    <citation type="submission" date="2014-04" db="EMBL/GenBank/DDBJ databases">
        <authorList>
            <consortium name="DOE Joint Genome Institute"/>
            <person name="Kuo A."/>
            <person name="Kohler A."/>
            <person name="Nagy L.G."/>
            <person name="Floudas D."/>
            <person name="Copeland A."/>
            <person name="Barry K.W."/>
            <person name="Cichocki N."/>
            <person name="Veneault-Fourrey C."/>
            <person name="LaButti K."/>
            <person name="Lindquist E.A."/>
            <person name="Lipzen A."/>
            <person name="Lundell T."/>
            <person name="Morin E."/>
            <person name="Murat C."/>
            <person name="Sun H."/>
            <person name="Tunlid A."/>
            <person name="Henrissat B."/>
            <person name="Grigoriev I.V."/>
            <person name="Hibbett D.S."/>
            <person name="Martin F."/>
            <person name="Nordberg H.P."/>
            <person name="Cantor M.N."/>
            <person name="Hua S.X."/>
        </authorList>
    </citation>
    <scope>NUCLEOTIDE SEQUENCE [LARGE SCALE GENOMIC DNA]</scope>
    <source>
        <strain evidence="2 3">Foug A</strain>
    </source>
</reference>
<dbReference type="InParanoid" id="A0A0C3A8I4"/>
<name>A0A0C3A8I4_9AGAM</name>
<evidence type="ECO:0000256" key="1">
    <source>
        <dbReference type="SAM" id="MobiDB-lite"/>
    </source>
</evidence>
<dbReference type="HOGENOM" id="CLU_950467_0_0_1"/>
<proteinExistence type="predicted"/>
<evidence type="ECO:0000313" key="3">
    <source>
        <dbReference type="Proteomes" id="UP000053989"/>
    </source>
</evidence>
<dbReference type="AlphaFoldDB" id="A0A0C3A8I4"/>
<feature type="region of interest" description="Disordered" evidence="1">
    <location>
        <begin position="166"/>
        <end position="187"/>
    </location>
</feature>
<feature type="region of interest" description="Disordered" evidence="1">
    <location>
        <begin position="111"/>
        <end position="137"/>
    </location>
</feature>
<feature type="region of interest" description="Disordered" evidence="1">
    <location>
        <begin position="1"/>
        <end position="37"/>
    </location>
</feature>
<keyword evidence="3" id="KW-1185">Reference proteome</keyword>
<evidence type="ECO:0000313" key="2">
    <source>
        <dbReference type="EMBL" id="KIM61157.1"/>
    </source>
</evidence>